<organism evidence="1 2">
    <name type="scientific">Coccomyxa subellipsoidea</name>
    <dbReference type="NCBI Taxonomy" id="248742"/>
    <lineage>
        <taxon>Eukaryota</taxon>
        <taxon>Viridiplantae</taxon>
        <taxon>Chlorophyta</taxon>
        <taxon>core chlorophytes</taxon>
        <taxon>Trebouxiophyceae</taxon>
        <taxon>Trebouxiophyceae incertae sedis</taxon>
        <taxon>Coccomyxaceae</taxon>
        <taxon>Coccomyxa</taxon>
    </lineage>
</organism>
<evidence type="ECO:0000313" key="2">
    <source>
        <dbReference type="Proteomes" id="UP001491310"/>
    </source>
</evidence>
<dbReference type="EMBL" id="JALJOT010000009">
    <property type="protein sequence ID" value="KAK9907544.1"/>
    <property type="molecule type" value="Genomic_DNA"/>
</dbReference>
<reference evidence="1 2" key="1">
    <citation type="journal article" date="2024" name="Nat. Commun.">
        <title>Phylogenomics reveals the evolutionary origins of lichenization in chlorophyte algae.</title>
        <authorList>
            <person name="Puginier C."/>
            <person name="Libourel C."/>
            <person name="Otte J."/>
            <person name="Skaloud P."/>
            <person name="Haon M."/>
            <person name="Grisel S."/>
            <person name="Petersen M."/>
            <person name="Berrin J.G."/>
            <person name="Delaux P.M."/>
            <person name="Dal Grande F."/>
            <person name="Keller J."/>
        </authorList>
    </citation>
    <scope>NUCLEOTIDE SEQUENCE [LARGE SCALE GENOMIC DNA]</scope>
    <source>
        <strain evidence="1 2">SAG 216-7</strain>
    </source>
</reference>
<gene>
    <name evidence="1" type="ORF">WJX75_005665</name>
</gene>
<name>A0ABR2YLA5_9CHLO</name>
<keyword evidence="2" id="KW-1185">Reference proteome</keyword>
<accession>A0ABR2YLA5</accession>
<protein>
    <submittedName>
        <fullName evidence="1">Uncharacterized protein</fullName>
    </submittedName>
</protein>
<proteinExistence type="predicted"/>
<sequence>MKEKHKDVLTDKVVVQDRANAEALFVKYQTMEDDILPMLILELARAVYKERVVDTSTGTISNLTKAQIWKVSNKGIDVIAARESSN</sequence>
<dbReference type="Proteomes" id="UP001491310">
    <property type="component" value="Unassembled WGS sequence"/>
</dbReference>
<comment type="caution">
    <text evidence="1">The sequence shown here is derived from an EMBL/GenBank/DDBJ whole genome shotgun (WGS) entry which is preliminary data.</text>
</comment>
<evidence type="ECO:0000313" key="1">
    <source>
        <dbReference type="EMBL" id="KAK9907544.1"/>
    </source>
</evidence>